<keyword evidence="7" id="KW-0808">Transferase</keyword>
<evidence type="ECO:0000256" key="6">
    <source>
        <dbReference type="ARBA" id="ARBA00022553"/>
    </source>
</evidence>
<protein>
    <recommendedName>
        <fullName evidence="4">histidine kinase</fullName>
        <ecNumber evidence="4">2.7.13.3</ecNumber>
    </recommendedName>
</protein>
<evidence type="ECO:0000256" key="2">
    <source>
        <dbReference type="ARBA" id="ARBA00004141"/>
    </source>
</evidence>
<dbReference type="PROSITE" id="PS50885">
    <property type="entry name" value="HAMP"/>
    <property type="match status" value="1"/>
</dbReference>
<dbReference type="EC" id="2.7.13.3" evidence="4"/>
<dbReference type="CDD" id="cd06225">
    <property type="entry name" value="HAMP"/>
    <property type="match status" value="1"/>
</dbReference>
<dbReference type="GO" id="GO:0004673">
    <property type="term" value="F:protein histidine kinase activity"/>
    <property type="evidence" value="ECO:0007669"/>
    <property type="project" value="UniProtKB-EC"/>
</dbReference>
<dbReference type="EMBL" id="CP066308">
    <property type="protein sequence ID" value="QQE73040.1"/>
    <property type="molecule type" value="Genomic_DNA"/>
</dbReference>
<name>A0A7T5EI74_9BACL</name>
<evidence type="ECO:0000256" key="7">
    <source>
        <dbReference type="ARBA" id="ARBA00022679"/>
    </source>
</evidence>
<dbReference type="GO" id="GO:0007165">
    <property type="term" value="P:signal transduction"/>
    <property type="evidence" value="ECO:0007669"/>
    <property type="project" value="InterPro"/>
</dbReference>
<evidence type="ECO:0000256" key="1">
    <source>
        <dbReference type="ARBA" id="ARBA00000085"/>
    </source>
</evidence>
<organism evidence="12 14">
    <name type="scientific">Brevibacillus composti</name>
    <dbReference type="NCBI Taxonomy" id="2796470"/>
    <lineage>
        <taxon>Bacteria</taxon>
        <taxon>Bacillati</taxon>
        <taxon>Bacillota</taxon>
        <taxon>Bacilli</taxon>
        <taxon>Bacillales</taxon>
        <taxon>Paenibacillaceae</taxon>
        <taxon>Brevibacillus</taxon>
    </lineage>
</organism>
<dbReference type="EMBL" id="CP073708">
    <property type="protein sequence ID" value="QUO40118.1"/>
    <property type="molecule type" value="Genomic_DNA"/>
</dbReference>
<evidence type="ECO:0000313" key="13">
    <source>
        <dbReference type="EMBL" id="QUO40118.1"/>
    </source>
</evidence>
<dbReference type="RefSeq" id="WP_198826672.1">
    <property type="nucleotide sequence ID" value="NZ_CP066308.1"/>
</dbReference>
<evidence type="ECO:0000256" key="5">
    <source>
        <dbReference type="ARBA" id="ARBA00022475"/>
    </source>
</evidence>
<dbReference type="KEGG" id="bcop:JD108_13985"/>
<keyword evidence="10" id="KW-0812">Transmembrane</keyword>
<comment type="subcellular location">
    <subcellularLocation>
        <location evidence="3">Cell membrane</location>
    </subcellularLocation>
    <subcellularLocation>
        <location evidence="2">Membrane</location>
        <topology evidence="2">Multi-pass membrane protein</topology>
    </subcellularLocation>
</comment>
<dbReference type="InterPro" id="IPR024478">
    <property type="entry name" value="HlyB_4HB_MCP"/>
</dbReference>
<dbReference type="PANTHER" id="PTHR45528">
    <property type="entry name" value="SENSOR HISTIDINE KINASE CPXA"/>
    <property type="match status" value="1"/>
</dbReference>
<accession>A0A7T5EI74</accession>
<feature type="transmembrane region" description="Helical" evidence="10">
    <location>
        <begin position="180"/>
        <end position="200"/>
    </location>
</feature>
<keyword evidence="9 10" id="KW-0472">Membrane</keyword>
<evidence type="ECO:0000313" key="12">
    <source>
        <dbReference type="EMBL" id="QQE73040.1"/>
    </source>
</evidence>
<evidence type="ECO:0000256" key="4">
    <source>
        <dbReference type="ARBA" id="ARBA00012438"/>
    </source>
</evidence>
<dbReference type="Proteomes" id="UP000677234">
    <property type="component" value="Chromosome"/>
</dbReference>
<dbReference type="AlphaFoldDB" id="A0A7T5EI74"/>
<dbReference type="PANTHER" id="PTHR45528:SF9">
    <property type="entry name" value="SENSOR HISTIDINE KINASE YBDK"/>
    <property type="match status" value="1"/>
</dbReference>
<reference evidence="13" key="2">
    <citation type="submission" date="2021-04" db="EMBL/GenBank/DDBJ databases">
        <title>Brevibacillus composti FJAT-54423, complete genome.</title>
        <authorList>
            <person name="Tang R."/>
        </authorList>
    </citation>
    <scope>NUCLEOTIDE SEQUENCE</scope>
    <source>
        <strain evidence="13">FJAT-54424</strain>
    </source>
</reference>
<evidence type="ECO:0000259" key="11">
    <source>
        <dbReference type="PROSITE" id="PS50885"/>
    </source>
</evidence>
<dbReference type="Pfam" id="PF12729">
    <property type="entry name" value="4HB_MCP_1"/>
    <property type="match status" value="1"/>
</dbReference>
<keyword evidence="15" id="KW-1185">Reference proteome</keyword>
<dbReference type="SUPFAM" id="SSF158472">
    <property type="entry name" value="HAMP domain-like"/>
    <property type="match status" value="1"/>
</dbReference>
<evidence type="ECO:0000313" key="14">
    <source>
        <dbReference type="Proteomes" id="UP000595847"/>
    </source>
</evidence>
<dbReference type="Proteomes" id="UP000595847">
    <property type="component" value="Chromosome"/>
</dbReference>
<proteinExistence type="predicted"/>
<dbReference type="InterPro" id="IPR050398">
    <property type="entry name" value="HssS/ArlS-like"/>
</dbReference>
<dbReference type="InterPro" id="IPR003660">
    <property type="entry name" value="HAMP_dom"/>
</dbReference>
<feature type="transmembrane region" description="Helical" evidence="10">
    <location>
        <begin position="12"/>
        <end position="31"/>
    </location>
</feature>
<keyword evidence="6" id="KW-0597">Phosphoprotein</keyword>
<gene>
    <name evidence="12" type="ORF">JD108_13985</name>
    <name evidence="13" type="ORF">KDJ56_13930</name>
</gene>
<sequence length="255" mass="27992">MKATIGTKLMAGFLSISILLMVSSGITFYYMKNIQSSYSDLLERVSVILSNTQEVKFHSAQQISYLRGYLLNRDQELLEKLQASNQEVSQLISNTIPLIQVEEVHGGMTQLQGLNGIFKESADKVIRLAKEDLPAAVTLAEAEAIPFGIEMSAQAIQIAALEHQIVEKASRENANNVETLIRTMMLASVTAVILAVWIGMTISRKISKQIQIVSQALGQVAKGDLSVEEITQKSKDEIGDLVTSHNRAFCINLSP</sequence>
<keyword evidence="10" id="KW-1133">Transmembrane helix</keyword>
<feature type="domain" description="HAMP" evidence="11">
    <location>
        <begin position="204"/>
        <end position="248"/>
    </location>
</feature>
<evidence type="ECO:0000256" key="9">
    <source>
        <dbReference type="ARBA" id="ARBA00023136"/>
    </source>
</evidence>
<reference evidence="12 14" key="1">
    <citation type="submission" date="2020-12" db="EMBL/GenBank/DDBJ databases">
        <title>strain FJAT-54423T represents a novel species of the genus Brevibacillus.</title>
        <authorList>
            <person name="Tang R."/>
        </authorList>
    </citation>
    <scope>NUCLEOTIDE SEQUENCE [LARGE SCALE GENOMIC DNA]</scope>
    <source>
        <strain evidence="12 14">FJAT-54423</strain>
    </source>
</reference>
<dbReference type="GO" id="GO:0005886">
    <property type="term" value="C:plasma membrane"/>
    <property type="evidence" value="ECO:0007669"/>
    <property type="project" value="UniProtKB-SubCell"/>
</dbReference>
<evidence type="ECO:0000313" key="15">
    <source>
        <dbReference type="Proteomes" id="UP000677234"/>
    </source>
</evidence>
<keyword evidence="5" id="KW-1003">Cell membrane</keyword>
<dbReference type="Gene3D" id="6.10.340.10">
    <property type="match status" value="1"/>
</dbReference>
<keyword evidence="8" id="KW-0418">Kinase</keyword>
<evidence type="ECO:0000256" key="8">
    <source>
        <dbReference type="ARBA" id="ARBA00022777"/>
    </source>
</evidence>
<evidence type="ECO:0000256" key="3">
    <source>
        <dbReference type="ARBA" id="ARBA00004236"/>
    </source>
</evidence>
<comment type="catalytic activity">
    <reaction evidence="1">
        <text>ATP + protein L-histidine = ADP + protein N-phospho-L-histidine.</text>
        <dbReference type="EC" id="2.7.13.3"/>
    </reaction>
</comment>
<evidence type="ECO:0000256" key="10">
    <source>
        <dbReference type="SAM" id="Phobius"/>
    </source>
</evidence>
<dbReference type="Pfam" id="PF00672">
    <property type="entry name" value="HAMP"/>
    <property type="match status" value="1"/>
</dbReference>